<feature type="region of interest" description="Disordered" evidence="2">
    <location>
        <begin position="594"/>
        <end position="622"/>
    </location>
</feature>
<dbReference type="SUPFAM" id="SSF57716">
    <property type="entry name" value="Glucocorticoid receptor-like (DNA-binding domain)"/>
    <property type="match status" value="1"/>
</dbReference>
<dbReference type="InterPro" id="IPR046496">
    <property type="entry name" value="DUF6589"/>
</dbReference>
<keyword evidence="1" id="KW-0479">Metal-binding</keyword>
<gene>
    <name evidence="4" type="ORF">PLOB_00031801</name>
</gene>
<evidence type="ECO:0000256" key="2">
    <source>
        <dbReference type="SAM" id="MobiDB-lite"/>
    </source>
</evidence>
<comment type="caution">
    <text evidence="4">The sequence shown here is derived from an EMBL/GenBank/DDBJ whole genome shotgun (WGS) entry which is preliminary data.</text>
</comment>
<feature type="binding site" evidence="1">
    <location>
        <position position="69"/>
    </location>
    <ligand>
        <name>Zn(2+)</name>
        <dbReference type="ChEBI" id="CHEBI:29105"/>
    </ligand>
</feature>
<reference evidence="4 5" key="1">
    <citation type="submission" date="2022-05" db="EMBL/GenBank/DDBJ databases">
        <authorList>
            <consortium name="Genoscope - CEA"/>
            <person name="William W."/>
        </authorList>
    </citation>
    <scope>NUCLEOTIDE SEQUENCE [LARGE SCALE GENOMIC DNA]</scope>
</reference>
<evidence type="ECO:0000256" key="1">
    <source>
        <dbReference type="PROSITE-ProRule" id="PRU01263"/>
    </source>
</evidence>
<keyword evidence="5" id="KW-1185">Reference proteome</keyword>
<dbReference type="InterPro" id="IPR012934">
    <property type="entry name" value="Znf_AD"/>
</dbReference>
<dbReference type="Proteomes" id="UP001159405">
    <property type="component" value="Unassembled WGS sequence"/>
</dbReference>
<proteinExistence type="predicted"/>
<feature type="compositionally biased region" description="Polar residues" evidence="2">
    <location>
        <begin position="127"/>
        <end position="153"/>
    </location>
</feature>
<feature type="binding site" evidence="1">
    <location>
        <position position="21"/>
    </location>
    <ligand>
        <name>Zn(2+)</name>
        <dbReference type="ChEBI" id="CHEBI:29105"/>
    </ligand>
</feature>
<dbReference type="PROSITE" id="PS51915">
    <property type="entry name" value="ZAD"/>
    <property type="match status" value="1"/>
</dbReference>
<dbReference type="Pfam" id="PF20231">
    <property type="entry name" value="DUF6589"/>
    <property type="match status" value="1"/>
</dbReference>
<dbReference type="Pfam" id="PF07776">
    <property type="entry name" value="zf-AD"/>
    <property type="match status" value="1"/>
</dbReference>
<dbReference type="SMART" id="SM00868">
    <property type="entry name" value="zf-AD"/>
    <property type="match status" value="1"/>
</dbReference>
<feature type="compositionally biased region" description="Low complexity" evidence="2">
    <location>
        <begin position="154"/>
        <end position="167"/>
    </location>
</feature>
<feature type="domain" description="ZAD" evidence="3">
    <location>
        <begin position="16"/>
        <end position="96"/>
    </location>
</feature>
<organism evidence="4 5">
    <name type="scientific">Porites lobata</name>
    <dbReference type="NCBI Taxonomy" id="104759"/>
    <lineage>
        <taxon>Eukaryota</taxon>
        <taxon>Metazoa</taxon>
        <taxon>Cnidaria</taxon>
        <taxon>Anthozoa</taxon>
        <taxon>Hexacorallia</taxon>
        <taxon>Scleractinia</taxon>
        <taxon>Fungiina</taxon>
        <taxon>Poritidae</taxon>
        <taxon>Porites</taxon>
    </lineage>
</organism>
<keyword evidence="1" id="KW-0863">Zinc-finger</keyword>
<feature type="region of interest" description="Disordered" evidence="2">
    <location>
        <begin position="108"/>
        <end position="190"/>
    </location>
</feature>
<evidence type="ECO:0000313" key="4">
    <source>
        <dbReference type="EMBL" id="CAH3185047.1"/>
    </source>
</evidence>
<evidence type="ECO:0000259" key="3">
    <source>
        <dbReference type="PROSITE" id="PS51915"/>
    </source>
</evidence>
<dbReference type="Gene3D" id="3.40.1800.20">
    <property type="match status" value="1"/>
</dbReference>
<accession>A0ABN8RZZ5</accession>
<dbReference type="EMBL" id="CALNXK010000409">
    <property type="protein sequence ID" value="CAH3185047.1"/>
    <property type="molecule type" value="Genomic_DNA"/>
</dbReference>
<feature type="binding site" evidence="1">
    <location>
        <position position="18"/>
    </location>
    <ligand>
        <name>Zn(2+)</name>
        <dbReference type="ChEBI" id="CHEBI:29105"/>
    </ligand>
</feature>
<feature type="binding site" evidence="1">
    <location>
        <position position="72"/>
    </location>
    <ligand>
        <name>Zn(2+)</name>
        <dbReference type="ChEBI" id="CHEBI:29105"/>
    </ligand>
</feature>
<name>A0ABN8RZZ5_9CNID</name>
<protein>
    <recommendedName>
        <fullName evidence="3">ZAD domain-containing protein</fullName>
    </recommendedName>
</protein>
<feature type="compositionally biased region" description="Polar residues" evidence="2">
    <location>
        <begin position="173"/>
        <end position="188"/>
    </location>
</feature>
<sequence>MAESISTPTKISARNPVCRLCGGSYESRYMLRIFSKAGSTKDLCSKVKKTCGIKISEDDTRSARSTVVCRTCVAFVEKMDQFIQRAQSLDNTPSDPVNTEYSVKRCVQLSPSSHQPSKRLSKDMPPESSNVDQPSKRITSGRSAKQLSFSSPPATTADNSTCTTTSAKHPKRTTSNSAEELSLSTPQDATFLIPRSTGDELAVMSTSADQPLAQTTSSSAEQPAFPTRPATTAVLMPKSTGSSNCTFEAQPFLDERQQKMIVQAVSHKDATVLAAILKDHCPSVLQELRKAFEEELKTSCAKLCKRSQGSVLYGNDYESIENFDFNKVWVELKTNHPFLIEIMNAVSGKENSVVEKKLELQVKYSFLYSILMSERWHELNLVKRVNTVLIIEGGCTKQLQERLNKLGVCLSSGRRDTLLKLLGGHFSDIVVTKMKKGSVFRGTGDNWDLKILKGHMRKEVQNEDLHLFASNLIENRINFNHLPNDNPRGDIKDFRRHNFSLNVNEWKTYAECAKIIVGRIVLEFCPKFKFLRAVIPNHISHEYSLQMAQKSTIVSLPIINANESKYDDCVNILRTYEKWIAEIYVQAGLLDEIPHTDNPPVPEGPAAPGQTNAHRQDTNDDPMREMKIPFAGDQLTRVRFAGAKDLLSGSHTASDRFEHCSPFKPVMWHTKASLLQYTYSFLHKAESVNQIGTLKYFREKYNRRNATPSKVLDSYEGSEELFLSVGKAYIITAVLNFFGMSDLEDTPSLHKFPQNIARETTENKKKYFDDAFGKFIDKFLLQKVNANDFYNDDYVMNYALCCIFLAVLVMQMKDTAAEGDGNRNLINQKLLLSVFKSMGAYSKYAIEMFVSIAQIECLLTPRLSEQFKWGFFVNWRGGFGRNIEDDLAQEISNRCSKSIVQRQGPNKTLNSISKVCKATTGIYQIVQEFDSSVGIHKTSVEHTTRDSLQDEKEMVQDLLQLNPFHYMSARCHDSFPEIKRSPLKYLNIVEFHEWLDKHMRELAA</sequence>
<evidence type="ECO:0000313" key="5">
    <source>
        <dbReference type="Proteomes" id="UP001159405"/>
    </source>
</evidence>
<keyword evidence="1" id="KW-0862">Zinc</keyword>